<keyword evidence="6" id="KW-0472">Membrane</keyword>
<protein>
    <submittedName>
        <fullName evidence="7">Cytochrome P450 4A10</fullName>
    </submittedName>
</protein>
<keyword evidence="2 4" id="KW-0479">Metal-binding</keyword>
<evidence type="ECO:0000256" key="1">
    <source>
        <dbReference type="ARBA" id="ARBA00001971"/>
    </source>
</evidence>
<dbReference type="InterPro" id="IPR036396">
    <property type="entry name" value="Cyt_P450_sf"/>
</dbReference>
<keyword evidence="8" id="KW-1185">Reference proteome</keyword>
<dbReference type="InterPro" id="IPR050121">
    <property type="entry name" value="Cytochrome_P450_monoxygenase"/>
</dbReference>
<feature type="binding site" description="axial binding residue" evidence="4">
    <location>
        <position position="429"/>
    </location>
    <ligand>
        <name>heme</name>
        <dbReference type="ChEBI" id="CHEBI:30413"/>
    </ligand>
    <ligandPart>
        <name>Fe</name>
        <dbReference type="ChEBI" id="CHEBI:18248"/>
    </ligandPart>
</feature>
<accession>A0A6A6XPW4</accession>
<dbReference type="InterPro" id="IPR001128">
    <property type="entry name" value="Cyt_P450"/>
</dbReference>
<dbReference type="Pfam" id="PF00067">
    <property type="entry name" value="p450"/>
    <property type="match status" value="1"/>
</dbReference>
<dbReference type="AlphaFoldDB" id="A0A6A6XPW4"/>
<evidence type="ECO:0000313" key="7">
    <source>
        <dbReference type="EMBL" id="KAF2798581.1"/>
    </source>
</evidence>
<gene>
    <name evidence="7" type="ORF">K505DRAFT_267259</name>
</gene>
<dbReference type="SUPFAM" id="SSF48264">
    <property type="entry name" value="Cytochrome P450"/>
    <property type="match status" value="1"/>
</dbReference>
<dbReference type="OrthoDB" id="1470350at2759"/>
<name>A0A6A6XPW4_9PLEO</name>
<comment type="similarity">
    <text evidence="5">Belongs to the cytochrome P450 family.</text>
</comment>
<dbReference type="InterPro" id="IPR017972">
    <property type="entry name" value="Cyt_P450_CS"/>
</dbReference>
<dbReference type="GO" id="GO:0004497">
    <property type="term" value="F:monooxygenase activity"/>
    <property type="evidence" value="ECO:0007669"/>
    <property type="project" value="UniProtKB-KW"/>
</dbReference>
<evidence type="ECO:0000256" key="2">
    <source>
        <dbReference type="ARBA" id="ARBA00022723"/>
    </source>
</evidence>
<organism evidence="7 8">
    <name type="scientific">Melanomma pulvis-pyrius CBS 109.77</name>
    <dbReference type="NCBI Taxonomy" id="1314802"/>
    <lineage>
        <taxon>Eukaryota</taxon>
        <taxon>Fungi</taxon>
        <taxon>Dikarya</taxon>
        <taxon>Ascomycota</taxon>
        <taxon>Pezizomycotina</taxon>
        <taxon>Dothideomycetes</taxon>
        <taxon>Pleosporomycetidae</taxon>
        <taxon>Pleosporales</taxon>
        <taxon>Melanommataceae</taxon>
        <taxon>Melanomma</taxon>
    </lineage>
</organism>
<evidence type="ECO:0000256" key="4">
    <source>
        <dbReference type="PIRSR" id="PIRSR602401-1"/>
    </source>
</evidence>
<keyword evidence="6" id="KW-0812">Transmembrane</keyword>
<dbReference type="PROSITE" id="PS00086">
    <property type="entry name" value="CYTOCHROME_P450"/>
    <property type="match status" value="1"/>
</dbReference>
<sequence length="482" mass="53519">MTLLDQSFSALSVHHVASITFLLIVVLLVRPLYFLFLHPLSHIPGPILAKLSPLWLYYHSYIGDEATVIHALHQRHGPYVRVSPHEIDIADPDAVQPIYIAKGGFAKAKCYNNFTIDGHATIFSTTSNEVRASRAKAVTPLFSTKSIRENDAALYACVDRMVARLERESKTGTQTVNLLNLTRSLAVDMVSTHLFQQDYNSVSEAGPVLSISLFVDAFVGVGRFFYLPNLVFVWVDWAITTFSPDHGTSKSMATVDVFVDDMVENTSEKSTSYAGRMLAAGILKDEVKAQCKDLVFAGTDSTGMNLAMICRFLVLHPKQYARLREEVQSNTSQDPSSLPYLSATVKEVLRLSMANPTRLPRVVPPSGWAFKNRVFPAGTIVGCSAYALHLDSTIFPNPHAFEPERWLEGNATLEMQKSWFAFGAGSRACIARNLAMTELLMAAQRIAMSGVLEGARCVQDEVQLYEWFNSRVKGEIVEVVWE</sequence>
<dbReference type="CDD" id="cd11062">
    <property type="entry name" value="CYP58-like"/>
    <property type="match status" value="1"/>
</dbReference>
<reference evidence="7" key="1">
    <citation type="journal article" date="2020" name="Stud. Mycol.">
        <title>101 Dothideomycetes genomes: a test case for predicting lifestyles and emergence of pathogens.</title>
        <authorList>
            <person name="Haridas S."/>
            <person name="Albert R."/>
            <person name="Binder M."/>
            <person name="Bloem J."/>
            <person name="Labutti K."/>
            <person name="Salamov A."/>
            <person name="Andreopoulos B."/>
            <person name="Baker S."/>
            <person name="Barry K."/>
            <person name="Bills G."/>
            <person name="Bluhm B."/>
            <person name="Cannon C."/>
            <person name="Castanera R."/>
            <person name="Culley D."/>
            <person name="Daum C."/>
            <person name="Ezra D."/>
            <person name="Gonzalez J."/>
            <person name="Henrissat B."/>
            <person name="Kuo A."/>
            <person name="Liang C."/>
            <person name="Lipzen A."/>
            <person name="Lutzoni F."/>
            <person name="Magnuson J."/>
            <person name="Mondo S."/>
            <person name="Nolan M."/>
            <person name="Ohm R."/>
            <person name="Pangilinan J."/>
            <person name="Park H.-J."/>
            <person name="Ramirez L."/>
            <person name="Alfaro M."/>
            <person name="Sun H."/>
            <person name="Tritt A."/>
            <person name="Yoshinaga Y."/>
            <person name="Zwiers L.-H."/>
            <person name="Turgeon B."/>
            <person name="Goodwin S."/>
            <person name="Spatafora J."/>
            <person name="Crous P."/>
            <person name="Grigoriev I."/>
        </authorList>
    </citation>
    <scope>NUCLEOTIDE SEQUENCE</scope>
    <source>
        <strain evidence="7">CBS 109.77</strain>
    </source>
</reference>
<dbReference type="Gene3D" id="1.10.630.10">
    <property type="entry name" value="Cytochrome P450"/>
    <property type="match status" value="1"/>
</dbReference>
<dbReference type="EMBL" id="MU001780">
    <property type="protein sequence ID" value="KAF2798581.1"/>
    <property type="molecule type" value="Genomic_DNA"/>
</dbReference>
<proteinExistence type="inferred from homology"/>
<feature type="transmembrane region" description="Helical" evidence="6">
    <location>
        <begin position="12"/>
        <end position="36"/>
    </location>
</feature>
<dbReference type="GO" id="GO:0005506">
    <property type="term" value="F:iron ion binding"/>
    <property type="evidence" value="ECO:0007669"/>
    <property type="project" value="InterPro"/>
</dbReference>
<dbReference type="PANTHER" id="PTHR24305">
    <property type="entry name" value="CYTOCHROME P450"/>
    <property type="match status" value="1"/>
</dbReference>
<keyword evidence="4 5" id="KW-0349">Heme</keyword>
<keyword evidence="3 4" id="KW-0408">Iron</keyword>
<evidence type="ECO:0000313" key="8">
    <source>
        <dbReference type="Proteomes" id="UP000799757"/>
    </source>
</evidence>
<evidence type="ECO:0000256" key="5">
    <source>
        <dbReference type="RuleBase" id="RU000461"/>
    </source>
</evidence>
<dbReference type="GO" id="GO:0020037">
    <property type="term" value="F:heme binding"/>
    <property type="evidence" value="ECO:0007669"/>
    <property type="project" value="InterPro"/>
</dbReference>
<dbReference type="Proteomes" id="UP000799757">
    <property type="component" value="Unassembled WGS sequence"/>
</dbReference>
<dbReference type="PANTHER" id="PTHR24305:SF156">
    <property type="entry name" value="P450, PUTATIVE (EUROFUNG)-RELATED"/>
    <property type="match status" value="1"/>
</dbReference>
<comment type="cofactor">
    <cofactor evidence="1 4">
        <name>heme</name>
        <dbReference type="ChEBI" id="CHEBI:30413"/>
    </cofactor>
</comment>
<keyword evidence="5" id="KW-0560">Oxidoreductase</keyword>
<evidence type="ECO:0000256" key="6">
    <source>
        <dbReference type="SAM" id="Phobius"/>
    </source>
</evidence>
<dbReference type="PRINTS" id="PR00385">
    <property type="entry name" value="P450"/>
</dbReference>
<keyword evidence="5" id="KW-0503">Monooxygenase</keyword>
<dbReference type="GO" id="GO:0016705">
    <property type="term" value="F:oxidoreductase activity, acting on paired donors, with incorporation or reduction of molecular oxygen"/>
    <property type="evidence" value="ECO:0007669"/>
    <property type="project" value="InterPro"/>
</dbReference>
<dbReference type="PRINTS" id="PR00463">
    <property type="entry name" value="EP450I"/>
</dbReference>
<dbReference type="InterPro" id="IPR002401">
    <property type="entry name" value="Cyt_P450_E_grp-I"/>
</dbReference>
<keyword evidence="6" id="KW-1133">Transmembrane helix</keyword>
<evidence type="ECO:0000256" key="3">
    <source>
        <dbReference type="ARBA" id="ARBA00023004"/>
    </source>
</evidence>